<dbReference type="Pfam" id="PF02784">
    <property type="entry name" value="Orn_Arg_deC_N"/>
    <property type="match status" value="1"/>
</dbReference>
<dbReference type="PANTHER" id="PTHR43727">
    <property type="entry name" value="DIAMINOPIMELATE DECARBOXYLASE"/>
    <property type="match status" value="1"/>
</dbReference>
<dbReference type="PROSITE" id="PS00878">
    <property type="entry name" value="ODR_DC_2_1"/>
    <property type="match status" value="1"/>
</dbReference>
<dbReference type="InterPro" id="IPR022653">
    <property type="entry name" value="De-COase2_pyr-phos_BS"/>
</dbReference>
<dbReference type="InterPro" id="IPR022643">
    <property type="entry name" value="De-COase2_C"/>
</dbReference>
<dbReference type="PRINTS" id="PR01179">
    <property type="entry name" value="ODADCRBXLASE"/>
</dbReference>
<dbReference type="PANTHER" id="PTHR43727:SF2">
    <property type="entry name" value="GROUP IV DECARBOXYLASE"/>
    <property type="match status" value="1"/>
</dbReference>
<comment type="catalytic activity">
    <reaction evidence="5 7">
        <text>meso-2,6-diaminopimelate + H(+) = L-lysine + CO2</text>
        <dbReference type="Rhea" id="RHEA:15101"/>
        <dbReference type="ChEBI" id="CHEBI:15378"/>
        <dbReference type="ChEBI" id="CHEBI:16526"/>
        <dbReference type="ChEBI" id="CHEBI:32551"/>
        <dbReference type="ChEBI" id="CHEBI:57791"/>
        <dbReference type="EC" id="4.1.1.20"/>
    </reaction>
</comment>
<keyword evidence="11" id="KW-1185">Reference proteome</keyword>
<keyword evidence="2 5" id="KW-0210">Decarboxylase</keyword>
<evidence type="ECO:0000313" key="11">
    <source>
        <dbReference type="Proteomes" id="UP001596506"/>
    </source>
</evidence>
<dbReference type="SUPFAM" id="SSF51419">
    <property type="entry name" value="PLP-binding barrel"/>
    <property type="match status" value="1"/>
</dbReference>
<evidence type="ECO:0000256" key="3">
    <source>
        <dbReference type="ARBA" id="ARBA00022898"/>
    </source>
</evidence>
<dbReference type="SUPFAM" id="SSF50621">
    <property type="entry name" value="Alanine racemase C-terminal domain-like"/>
    <property type="match status" value="1"/>
</dbReference>
<feature type="domain" description="Orn/DAP/Arg decarboxylase 2 N-terminal" evidence="9">
    <location>
        <begin position="35"/>
        <end position="280"/>
    </location>
</feature>
<comment type="subunit">
    <text evidence="5">Homodimer.</text>
</comment>
<comment type="similarity">
    <text evidence="5">Belongs to the Orn/Lys/Arg decarboxylase class-II family. LysA subfamily.</text>
</comment>
<comment type="function">
    <text evidence="5">Specifically catalyzes the decarboxylation of meso-diaminopimelate (meso-DAP) to L-lysine.</text>
</comment>
<sequence length="416" mass="45471">MDHFNYRDGELYAEDVPVASIAERFGTPAYVYSRATLERHYKAYTGALSERRLLVCYAVKANSNLAVLNVLARLGAGFDIVSAGELERVLRAGGDAGKVVFSGVGKQEWEMRRALEAGVRCFNVESDTELDRLNAVAGELGVKAPVSLRVNPDVDAGTHPYISTGLKENKFGIDILEAPAIYARAATLPNLDIQGVDCHIGSQLTSVAPFLDALDRVLELIDTLAGQGIHIRHLDMGGGLGVTYNDETPPQPAEYVRALDERIGDRKLELILEPGRSIAANAGLLLTRVELLKCTEHRNFAIIDAGMNDLIRPALYSAWQAIVPVQPHQDAEEKVWDLVGPVCETGDFLGKDRALRLKAGDLLAVRSAGAYGFVMSSNYNTRNRPPELMVDGDQVHVVRRRETIEDQLAPESCLPE</sequence>
<proteinExistence type="inferred from homology"/>
<dbReference type="GO" id="GO:0008836">
    <property type="term" value="F:diaminopimelate decarboxylase activity"/>
    <property type="evidence" value="ECO:0007669"/>
    <property type="project" value="UniProtKB-EC"/>
</dbReference>
<feature type="binding site" evidence="5">
    <location>
        <position position="276"/>
    </location>
    <ligand>
        <name>substrate</name>
    </ligand>
</feature>
<evidence type="ECO:0000259" key="9">
    <source>
        <dbReference type="Pfam" id="PF02784"/>
    </source>
</evidence>
<dbReference type="NCBIfam" id="TIGR01048">
    <property type="entry name" value="lysA"/>
    <property type="match status" value="1"/>
</dbReference>
<evidence type="ECO:0000256" key="2">
    <source>
        <dbReference type="ARBA" id="ARBA00022793"/>
    </source>
</evidence>
<dbReference type="EC" id="4.1.1.20" evidence="5 6"/>
<dbReference type="Pfam" id="PF00278">
    <property type="entry name" value="Orn_DAP_Arg_deC"/>
    <property type="match status" value="1"/>
</dbReference>
<feature type="binding site" evidence="5">
    <location>
        <position position="371"/>
    </location>
    <ligand>
        <name>substrate</name>
    </ligand>
</feature>
<evidence type="ECO:0000256" key="1">
    <source>
        <dbReference type="ARBA" id="ARBA00001933"/>
    </source>
</evidence>
<dbReference type="InterPro" id="IPR029066">
    <property type="entry name" value="PLP-binding_barrel"/>
</dbReference>
<comment type="cofactor">
    <cofactor evidence="1 5 7">
        <name>pyridoxal 5'-phosphate</name>
        <dbReference type="ChEBI" id="CHEBI:597326"/>
    </cofactor>
</comment>
<comment type="pathway">
    <text evidence="5 7">Amino-acid biosynthesis; L-lysine biosynthesis via DAP pathway; L-lysine from DL-2,6-diaminopimelate: step 1/1.</text>
</comment>
<keyword evidence="3 5" id="KW-0663">Pyridoxal phosphate</keyword>
<dbReference type="EMBL" id="JBHTBD010000002">
    <property type="protein sequence ID" value="MFC7294954.1"/>
    <property type="molecule type" value="Genomic_DNA"/>
</dbReference>
<dbReference type="PRINTS" id="PR01181">
    <property type="entry name" value="DAPDCRBXLASE"/>
</dbReference>
<dbReference type="InterPro" id="IPR009006">
    <property type="entry name" value="Ala_racemase/Decarboxylase_C"/>
</dbReference>
<reference evidence="11" key="1">
    <citation type="journal article" date="2019" name="Int. J. Syst. Evol. Microbiol.">
        <title>The Global Catalogue of Microorganisms (GCM) 10K type strain sequencing project: providing services to taxonomists for standard genome sequencing and annotation.</title>
        <authorList>
            <consortium name="The Broad Institute Genomics Platform"/>
            <consortium name="The Broad Institute Genome Sequencing Center for Infectious Disease"/>
            <person name="Wu L."/>
            <person name="Ma J."/>
        </authorList>
    </citation>
    <scope>NUCLEOTIDE SEQUENCE [LARGE SCALE GENOMIC DNA]</scope>
    <source>
        <strain evidence="11">CCUG 60559</strain>
    </source>
</reference>
<dbReference type="InterPro" id="IPR002986">
    <property type="entry name" value="DAP_deCOOHase_LysA"/>
</dbReference>
<evidence type="ECO:0000256" key="4">
    <source>
        <dbReference type="ARBA" id="ARBA00023239"/>
    </source>
</evidence>
<dbReference type="Proteomes" id="UP001596506">
    <property type="component" value="Unassembled WGS sequence"/>
</dbReference>
<dbReference type="CDD" id="cd06828">
    <property type="entry name" value="PLPDE_III_DapDC"/>
    <property type="match status" value="1"/>
</dbReference>
<keyword evidence="4 5" id="KW-0456">Lyase</keyword>
<evidence type="ECO:0000256" key="6">
    <source>
        <dbReference type="NCBIfam" id="TIGR01048"/>
    </source>
</evidence>
<dbReference type="RefSeq" id="WP_100687241.1">
    <property type="nucleotide sequence ID" value="NZ_JBHTBD010000002.1"/>
</dbReference>
<dbReference type="Gene3D" id="2.40.37.10">
    <property type="entry name" value="Lyase, Ornithine Decarboxylase, Chain A, domain 1"/>
    <property type="match status" value="1"/>
</dbReference>
<evidence type="ECO:0000313" key="10">
    <source>
        <dbReference type="EMBL" id="MFC7294954.1"/>
    </source>
</evidence>
<dbReference type="InterPro" id="IPR022644">
    <property type="entry name" value="De-COase2_N"/>
</dbReference>
<feature type="binding site" evidence="5">
    <location>
        <position position="312"/>
    </location>
    <ligand>
        <name>substrate</name>
    </ligand>
</feature>
<name>A0ABW2IVM5_9GAMM</name>
<comment type="caution">
    <text evidence="10">The sequence shown here is derived from an EMBL/GenBank/DDBJ whole genome shotgun (WGS) entry which is preliminary data.</text>
</comment>
<dbReference type="Gene3D" id="3.20.20.10">
    <property type="entry name" value="Alanine racemase"/>
    <property type="match status" value="1"/>
</dbReference>
<feature type="binding site" evidence="5">
    <location>
        <position position="344"/>
    </location>
    <ligand>
        <name>substrate</name>
    </ligand>
</feature>
<feature type="binding site" evidence="5">
    <location>
        <position position="239"/>
    </location>
    <ligand>
        <name>pyridoxal 5'-phosphate</name>
        <dbReference type="ChEBI" id="CHEBI:597326"/>
    </ligand>
</feature>
<dbReference type="HAMAP" id="MF_02120">
    <property type="entry name" value="LysA"/>
    <property type="match status" value="1"/>
</dbReference>
<feature type="binding site" evidence="5">
    <location>
        <begin position="273"/>
        <end position="276"/>
    </location>
    <ligand>
        <name>pyridoxal 5'-phosphate</name>
        <dbReference type="ChEBI" id="CHEBI:597326"/>
    </ligand>
</feature>
<dbReference type="InterPro" id="IPR000183">
    <property type="entry name" value="Orn/DAP/Arg_de-COase"/>
</dbReference>
<feature type="binding site" evidence="5">
    <location>
        <position position="371"/>
    </location>
    <ligand>
        <name>pyridoxal 5'-phosphate</name>
        <dbReference type="ChEBI" id="CHEBI:597326"/>
    </ligand>
</feature>
<organism evidence="10 11">
    <name type="scientific">Marinobacter aromaticivorans</name>
    <dbReference type="NCBI Taxonomy" id="1494078"/>
    <lineage>
        <taxon>Bacteria</taxon>
        <taxon>Pseudomonadati</taxon>
        <taxon>Pseudomonadota</taxon>
        <taxon>Gammaproteobacteria</taxon>
        <taxon>Pseudomonadales</taxon>
        <taxon>Marinobacteraceae</taxon>
        <taxon>Marinobacter</taxon>
    </lineage>
</organism>
<feature type="modified residue" description="N6-(pyridoxal phosphate)lysine" evidence="5">
    <location>
        <position position="60"/>
    </location>
</feature>
<keyword evidence="5 7" id="KW-0457">Lysine biosynthesis</keyword>
<gene>
    <name evidence="5 10" type="primary">lysA</name>
    <name evidence="10" type="ORF">ACFQQA_09480</name>
</gene>
<evidence type="ECO:0000256" key="7">
    <source>
        <dbReference type="RuleBase" id="RU003738"/>
    </source>
</evidence>
<accession>A0ABW2IVM5</accession>
<protein>
    <recommendedName>
        <fullName evidence="5 6">Diaminopimelate decarboxylase</fullName>
        <shortName evidence="5">DAP decarboxylase</shortName>
        <shortName evidence="5">DAPDC</shortName>
        <ecNumber evidence="5 6">4.1.1.20</ecNumber>
    </recommendedName>
</protein>
<evidence type="ECO:0000256" key="5">
    <source>
        <dbReference type="HAMAP-Rule" id="MF_02120"/>
    </source>
</evidence>
<feature type="binding site" evidence="5">
    <location>
        <position position="316"/>
    </location>
    <ligand>
        <name>substrate</name>
    </ligand>
</feature>
<keyword evidence="5" id="KW-0028">Amino-acid biosynthesis</keyword>
<evidence type="ECO:0000259" key="8">
    <source>
        <dbReference type="Pfam" id="PF00278"/>
    </source>
</evidence>
<feature type="domain" description="Orn/DAP/Arg decarboxylase 2 C-terminal" evidence="8">
    <location>
        <begin position="30"/>
        <end position="369"/>
    </location>
</feature>